<feature type="transmembrane region" description="Helical" evidence="8">
    <location>
        <begin position="72"/>
        <end position="102"/>
    </location>
</feature>
<dbReference type="SUPFAM" id="SSF103473">
    <property type="entry name" value="MFS general substrate transporter"/>
    <property type="match status" value="1"/>
</dbReference>
<accession>A0A7W9J205</accession>
<feature type="transmembrane region" description="Helical" evidence="8">
    <location>
        <begin position="48"/>
        <end position="66"/>
    </location>
</feature>
<keyword evidence="6 8" id="KW-0472">Membrane</keyword>
<protein>
    <submittedName>
        <fullName evidence="10">MFS family permease</fullName>
    </submittedName>
</protein>
<feature type="transmembrane region" description="Helical" evidence="8">
    <location>
        <begin position="296"/>
        <end position="316"/>
    </location>
</feature>
<keyword evidence="5 8" id="KW-1133">Transmembrane helix</keyword>
<feature type="transmembrane region" description="Helical" evidence="8">
    <location>
        <begin position="386"/>
        <end position="408"/>
    </location>
</feature>
<reference evidence="10 11" key="1">
    <citation type="submission" date="2020-08" db="EMBL/GenBank/DDBJ databases">
        <title>Sequencing the genomes of 1000 actinobacteria strains.</title>
        <authorList>
            <person name="Klenk H.-P."/>
        </authorList>
    </citation>
    <scope>NUCLEOTIDE SEQUENCE [LARGE SCALE GENOMIC DNA]</scope>
    <source>
        <strain evidence="10 11">DSM 28967</strain>
    </source>
</reference>
<sequence length="510" mass="54659">MTTRATGSVPVPDFHTHRSTPRTTPGELPPTQRRPGFRETFSALQVRNFRLLVSGLFVSSTGGWVQRIAQDWLVLTLTGSATAVGITTALQFLPTLLLGLYGGVIADRFPKRKILLVTQSTMGTLAAVLAVLAFTGDVKVWQVYALALVLGLATAVDNPTRQSFVTELVGKERLRNAISMVSSTFQLGGLIGPALGGAMLGTIGAGWAFALNSITFFGSISALLMMRESEMPGLQAARRAGQALRIRDGLRDGVRYAFHEPAVRWAIVLVGIFGMFTISLPVTLTAFADVVFKTGATGYGVLNSVVAVGSLAGALLSARRIRPTRLRNLVGIAVILAVTEILAALQPSLWTFLPLLCALGMATLMFLTAAQSMVQLTTPDGLRGRVAGIYNLVFIGGGAIGGPTVGAIAEHFGARTSLLLAGLIPAVATVAIGIKLARAGRFRVVVVRSTRSPWRQPPVRLGLEQLPIQLTRPEPPIPSKPRPFTLARRRYQRTDPHTTTTRTRRKPLHR</sequence>
<dbReference type="GO" id="GO:0005886">
    <property type="term" value="C:plasma membrane"/>
    <property type="evidence" value="ECO:0007669"/>
    <property type="project" value="UniProtKB-SubCell"/>
</dbReference>
<organism evidence="10 11">
    <name type="scientific">Kribbella italica</name>
    <dbReference type="NCBI Taxonomy" id="1540520"/>
    <lineage>
        <taxon>Bacteria</taxon>
        <taxon>Bacillati</taxon>
        <taxon>Actinomycetota</taxon>
        <taxon>Actinomycetes</taxon>
        <taxon>Propionibacteriales</taxon>
        <taxon>Kribbellaceae</taxon>
        <taxon>Kribbella</taxon>
    </lineage>
</organism>
<feature type="domain" description="Major facilitator superfamily (MFS) profile" evidence="9">
    <location>
        <begin position="48"/>
        <end position="440"/>
    </location>
</feature>
<feature type="transmembrane region" description="Helical" evidence="8">
    <location>
        <begin position="140"/>
        <end position="156"/>
    </location>
</feature>
<comment type="subcellular location">
    <subcellularLocation>
        <location evidence="1">Cell membrane</location>
        <topology evidence="1">Multi-pass membrane protein</topology>
    </subcellularLocation>
</comment>
<dbReference type="Pfam" id="PF05977">
    <property type="entry name" value="MFS_3"/>
    <property type="match status" value="1"/>
</dbReference>
<comment type="caution">
    <text evidence="10">The sequence shown here is derived from an EMBL/GenBank/DDBJ whole genome shotgun (WGS) entry which is preliminary data.</text>
</comment>
<keyword evidence="11" id="KW-1185">Reference proteome</keyword>
<feature type="transmembrane region" description="Helical" evidence="8">
    <location>
        <begin position="177"/>
        <end position="200"/>
    </location>
</feature>
<dbReference type="PANTHER" id="PTHR23513:SF11">
    <property type="entry name" value="STAPHYLOFERRIN A TRANSPORTER"/>
    <property type="match status" value="1"/>
</dbReference>
<evidence type="ECO:0000256" key="1">
    <source>
        <dbReference type="ARBA" id="ARBA00004651"/>
    </source>
</evidence>
<dbReference type="AlphaFoldDB" id="A0A7W9J205"/>
<dbReference type="GO" id="GO:0022857">
    <property type="term" value="F:transmembrane transporter activity"/>
    <property type="evidence" value="ECO:0007669"/>
    <property type="project" value="InterPro"/>
</dbReference>
<feature type="transmembrane region" description="Helical" evidence="8">
    <location>
        <begin position="206"/>
        <end position="226"/>
    </location>
</feature>
<dbReference type="InterPro" id="IPR036259">
    <property type="entry name" value="MFS_trans_sf"/>
</dbReference>
<feature type="transmembrane region" description="Helical" evidence="8">
    <location>
        <begin position="328"/>
        <end position="346"/>
    </location>
</feature>
<evidence type="ECO:0000259" key="9">
    <source>
        <dbReference type="PROSITE" id="PS50850"/>
    </source>
</evidence>
<feature type="transmembrane region" description="Helical" evidence="8">
    <location>
        <begin position="352"/>
        <end position="374"/>
    </location>
</feature>
<evidence type="ECO:0000256" key="6">
    <source>
        <dbReference type="ARBA" id="ARBA00023136"/>
    </source>
</evidence>
<dbReference type="PROSITE" id="PS50850">
    <property type="entry name" value="MFS"/>
    <property type="match status" value="1"/>
</dbReference>
<evidence type="ECO:0000313" key="10">
    <source>
        <dbReference type="EMBL" id="MBB5833874.1"/>
    </source>
</evidence>
<dbReference type="InterPro" id="IPR020846">
    <property type="entry name" value="MFS_dom"/>
</dbReference>
<dbReference type="RefSeq" id="WP_184793711.1">
    <property type="nucleotide sequence ID" value="NZ_JACHMY010000001.1"/>
</dbReference>
<keyword evidence="3" id="KW-1003">Cell membrane</keyword>
<keyword evidence="4 8" id="KW-0812">Transmembrane</keyword>
<evidence type="ECO:0000256" key="4">
    <source>
        <dbReference type="ARBA" id="ARBA00022692"/>
    </source>
</evidence>
<feature type="region of interest" description="Disordered" evidence="7">
    <location>
        <begin position="1"/>
        <end position="35"/>
    </location>
</feature>
<evidence type="ECO:0000313" key="11">
    <source>
        <dbReference type="Proteomes" id="UP000549971"/>
    </source>
</evidence>
<keyword evidence="2" id="KW-0813">Transport</keyword>
<feature type="transmembrane region" description="Helical" evidence="8">
    <location>
        <begin position="265"/>
        <end position="284"/>
    </location>
</feature>
<proteinExistence type="predicted"/>
<evidence type="ECO:0000256" key="7">
    <source>
        <dbReference type="SAM" id="MobiDB-lite"/>
    </source>
</evidence>
<feature type="transmembrane region" description="Helical" evidence="8">
    <location>
        <begin position="414"/>
        <end position="434"/>
    </location>
</feature>
<evidence type="ECO:0000256" key="3">
    <source>
        <dbReference type="ARBA" id="ARBA00022475"/>
    </source>
</evidence>
<gene>
    <name evidence="10" type="ORF">HDA39_000608</name>
</gene>
<dbReference type="EMBL" id="JACHMY010000001">
    <property type="protein sequence ID" value="MBB5833874.1"/>
    <property type="molecule type" value="Genomic_DNA"/>
</dbReference>
<dbReference type="Gene3D" id="1.20.1250.20">
    <property type="entry name" value="MFS general substrate transporter like domains"/>
    <property type="match status" value="1"/>
</dbReference>
<dbReference type="Proteomes" id="UP000549971">
    <property type="component" value="Unassembled WGS sequence"/>
</dbReference>
<name>A0A7W9J205_9ACTN</name>
<feature type="region of interest" description="Disordered" evidence="7">
    <location>
        <begin position="470"/>
        <end position="510"/>
    </location>
</feature>
<dbReference type="InterPro" id="IPR010290">
    <property type="entry name" value="TM_effector"/>
</dbReference>
<dbReference type="CDD" id="cd06173">
    <property type="entry name" value="MFS_MefA_like"/>
    <property type="match status" value="1"/>
</dbReference>
<dbReference type="PANTHER" id="PTHR23513">
    <property type="entry name" value="INTEGRAL MEMBRANE EFFLUX PROTEIN-RELATED"/>
    <property type="match status" value="1"/>
</dbReference>
<evidence type="ECO:0000256" key="2">
    <source>
        <dbReference type="ARBA" id="ARBA00022448"/>
    </source>
</evidence>
<evidence type="ECO:0000256" key="8">
    <source>
        <dbReference type="SAM" id="Phobius"/>
    </source>
</evidence>
<evidence type="ECO:0000256" key="5">
    <source>
        <dbReference type="ARBA" id="ARBA00022989"/>
    </source>
</evidence>
<feature type="transmembrane region" description="Helical" evidence="8">
    <location>
        <begin position="114"/>
        <end position="134"/>
    </location>
</feature>